<dbReference type="GO" id="GO:0042981">
    <property type="term" value="P:regulation of apoptotic process"/>
    <property type="evidence" value="ECO:0007669"/>
    <property type="project" value="InterPro"/>
</dbReference>
<dbReference type="Proteomes" id="UP001221898">
    <property type="component" value="Unassembled WGS sequence"/>
</dbReference>
<dbReference type="GO" id="GO:0001836">
    <property type="term" value="P:release of cytochrome c from mitochondria"/>
    <property type="evidence" value="ECO:0007669"/>
    <property type="project" value="TreeGrafter"/>
</dbReference>
<dbReference type="GO" id="GO:0015267">
    <property type="term" value="F:channel activity"/>
    <property type="evidence" value="ECO:0007669"/>
    <property type="project" value="TreeGrafter"/>
</dbReference>
<dbReference type="SMART" id="SM00337">
    <property type="entry name" value="BCL"/>
    <property type="match status" value="1"/>
</dbReference>
<protein>
    <recommendedName>
        <fullName evidence="4">Bcl-2 Bcl-2 homology region 1-3 domain-containing protein</fullName>
    </recommendedName>
</protein>
<dbReference type="GO" id="GO:0008053">
    <property type="term" value="P:mitochondrial fusion"/>
    <property type="evidence" value="ECO:0007669"/>
    <property type="project" value="TreeGrafter"/>
</dbReference>
<dbReference type="CDD" id="cd06845">
    <property type="entry name" value="Bcl-2_like"/>
    <property type="match status" value="1"/>
</dbReference>
<accession>A0AAD7SCQ7</accession>
<comment type="caution">
    <text evidence="5">The sequence shown here is derived from an EMBL/GenBank/DDBJ whole genome shotgun (WGS) entry which is preliminary data.</text>
</comment>
<dbReference type="InterPro" id="IPR036834">
    <property type="entry name" value="Bcl-2-like_sf"/>
</dbReference>
<dbReference type="PRINTS" id="PR01862">
    <property type="entry name" value="BCL2FAMILY"/>
</dbReference>
<evidence type="ECO:0000259" key="4">
    <source>
        <dbReference type="SMART" id="SM00337"/>
    </source>
</evidence>
<name>A0AAD7SCQ7_9TELE</name>
<dbReference type="InterPro" id="IPR026298">
    <property type="entry name" value="Bcl-2_fam"/>
</dbReference>
<dbReference type="GO" id="GO:0005741">
    <property type="term" value="C:mitochondrial outer membrane"/>
    <property type="evidence" value="ECO:0007669"/>
    <property type="project" value="TreeGrafter"/>
</dbReference>
<evidence type="ECO:0000313" key="6">
    <source>
        <dbReference type="Proteomes" id="UP001221898"/>
    </source>
</evidence>
<gene>
    <name evidence="5" type="ORF">AAFF_G00406680</name>
</gene>
<reference evidence="5" key="1">
    <citation type="journal article" date="2023" name="Science">
        <title>Genome structures resolve the early diversification of teleost fishes.</title>
        <authorList>
            <person name="Parey E."/>
            <person name="Louis A."/>
            <person name="Montfort J."/>
            <person name="Bouchez O."/>
            <person name="Roques C."/>
            <person name="Iampietro C."/>
            <person name="Lluch J."/>
            <person name="Castinel A."/>
            <person name="Donnadieu C."/>
            <person name="Desvignes T."/>
            <person name="Floi Bucao C."/>
            <person name="Jouanno E."/>
            <person name="Wen M."/>
            <person name="Mejri S."/>
            <person name="Dirks R."/>
            <person name="Jansen H."/>
            <person name="Henkel C."/>
            <person name="Chen W.J."/>
            <person name="Zahm M."/>
            <person name="Cabau C."/>
            <person name="Klopp C."/>
            <person name="Thompson A.W."/>
            <person name="Robinson-Rechavi M."/>
            <person name="Braasch I."/>
            <person name="Lecointre G."/>
            <person name="Bobe J."/>
            <person name="Postlethwait J.H."/>
            <person name="Berthelot C."/>
            <person name="Roest Crollius H."/>
            <person name="Guiguen Y."/>
        </authorList>
    </citation>
    <scope>NUCLEOTIDE SEQUENCE</scope>
    <source>
        <strain evidence="5">NC1722</strain>
    </source>
</reference>
<comment type="similarity">
    <text evidence="1">Belongs to the Bcl-2 family.</text>
</comment>
<keyword evidence="3" id="KW-0812">Transmembrane</keyword>
<keyword evidence="6" id="KW-1185">Reference proteome</keyword>
<feature type="domain" description="Bcl-2 Bcl-2 homology region 1-3" evidence="4">
    <location>
        <begin position="66"/>
        <end position="161"/>
    </location>
</feature>
<feature type="transmembrane region" description="Helical" evidence="3">
    <location>
        <begin position="175"/>
        <end position="194"/>
    </location>
</feature>
<keyword evidence="2" id="KW-0053">Apoptosis</keyword>
<dbReference type="PANTHER" id="PTHR11256:SF42">
    <property type="entry name" value="APOPTOSIS REGULATOR BAX"/>
    <property type="match status" value="1"/>
</dbReference>
<organism evidence="5 6">
    <name type="scientific">Aldrovandia affinis</name>
    <dbReference type="NCBI Taxonomy" id="143900"/>
    <lineage>
        <taxon>Eukaryota</taxon>
        <taxon>Metazoa</taxon>
        <taxon>Chordata</taxon>
        <taxon>Craniata</taxon>
        <taxon>Vertebrata</taxon>
        <taxon>Euteleostomi</taxon>
        <taxon>Actinopterygii</taxon>
        <taxon>Neopterygii</taxon>
        <taxon>Teleostei</taxon>
        <taxon>Notacanthiformes</taxon>
        <taxon>Halosauridae</taxon>
        <taxon>Aldrovandia</taxon>
    </lineage>
</organism>
<dbReference type="GO" id="GO:0008630">
    <property type="term" value="P:intrinsic apoptotic signaling pathway in response to DNA damage"/>
    <property type="evidence" value="ECO:0007669"/>
    <property type="project" value="TreeGrafter"/>
</dbReference>
<dbReference type="AlphaFoldDB" id="A0AAD7SCQ7"/>
<dbReference type="GO" id="GO:0097192">
    <property type="term" value="P:extrinsic apoptotic signaling pathway in absence of ligand"/>
    <property type="evidence" value="ECO:0007669"/>
    <property type="project" value="TreeGrafter"/>
</dbReference>
<dbReference type="Gene3D" id="1.10.437.10">
    <property type="entry name" value="Blc2-like"/>
    <property type="match status" value="1"/>
</dbReference>
<dbReference type="SUPFAM" id="SSF56854">
    <property type="entry name" value="Bcl-2 inhibitors of programmed cell death"/>
    <property type="match status" value="1"/>
</dbReference>
<dbReference type="GO" id="GO:0051400">
    <property type="term" value="F:BH domain binding"/>
    <property type="evidence" value="ECO:0007669"/>
    <property type="project" value="TreeGrafter"/>
</dbReference>
<proteinExistence type="inferred from homology"/>
<evidence type="ECO:0000256" key="2">
    <source>
        <dbReference type="ARBA" id="ARBA00022703"/>
    </source>
</evidence>
<dbReference type="PANTHER" id="PTHR11256">
    <property type="entry name" value="BCL-2 RELATED"/>
    <property type="match status" value="1"/>
</dbReference>
<dbReference type="Pfam" id="PF00452">
    <property type="entry name" value="Bcl-2"/>
    <property type="match status" value="1"/>
</dbReference>
<sequence>MAHDAISDEQILHRGEVILTAVIQSQLMECVGSEVTLIEQSITREEREGEEDEEENKVLKEIGLLVRRTAQKLQQDTELNHAIDSKWPLTSKDSFWKLVNEVFEDGVISWERIVVLFYIAGKLAVKVVNAHIPHRVSEIISWTLDFFRGNLVDWIREQGGWENIISCLSTPTSQMVAIFLSGILLGAFIVWRMTKNN</sequence>
<keyword evidence="3" id="KW-0472">Membrane</keyword>
<evidence type="ECO:0000313" key="5">
    <source>
        <dbReference type="EMBL" id="KAJ8399938.1"/>
    </source>
</evidence>
<dbReference type="InterPro" id="IPR002475">
    <property type="entry name" value="Bcl2-like"/>
</dbReference>
<dbReference type="InterPro" id="IPR046371">
    <property type="entry name" value="Bcl-2_BH1-3"/>
</dbReference>
<dbReference type="EMBL" id="JAINUG010000080">
    <property type="protein sequence ID" value="KAJ8399938.1"/>
    <property type="molecule type" value="Genomic_DNA"/>
</dbReference>
<evidence type="ECO:0000256" key="1">
    <source>
        <dbReference type="ARBA" id="ARBA00009458"/>
    </source>
</evidence>
<dbReference type="PROSITE" id="PS50062">
    <property type="entry name" value="BCL2_FAMILY"/>
    <property type="match status" value="1"/>
</dbReference>
<evidence type="ECO:0000256" key="3">
    <source>
        <dbReference type="SAM" id="Phobius"/>
    </source>
</evidence>
<keyword evidence="3" id="KW-1133">Transmembrane helix</keyword>